<sequence length="112" mass="11876">MLSQGNPFGTPSTLRHLDEFGGWPPDGIPVIPALQSLERPSSPTMLEGQSVMKKVRSSVDVGIDSDRVAMDAEHGVDVESDARETAVRSPSVLQEQGQRTTSHAGDGGTYAS</sequence>
<evidence type="ECO:0000256" key="1">
    <source>
        <dbReference type="SAM" id="MobiDB-lite"/>
    </source>
</evidence>
<evidence type="ECO:0000313" key="3">
    <source>
        <dbReference type="Proteomes" id="UP001472677"/>
    </source>
</evidence>
<keyword evidence="3" id="KW-1185">Reference proteome</keyword>
<feature type="region of interest" description="Disordered" evidence="1">
    <location>
        <begin position="39"/>
        <end position="58"/>
    </location>
</feature>
<evidence type="ECO:0000313" key="2">
    <source>
        <dbReference type="EMBL" id="KAK8568346.1"/>
    </source>
</evidence>
<feature type="compositionally biased region" description="Basic and acidic residues" evidence="1">
    <location>
        <begin position="64"/>
        <end position="86"/>
    </location>
</feature>
<dbReference type="EMBL" id="JBBPBM010000009">
    <property type="protein sequence ID" value="KAK8568346.1"/>
    <property type="molecule type" value="Genomic_DNA"/>
</dbReference>
<protein>
    <submittedName>
        <fullName evidence="2">Uncharacterized protein</fullName>
    </submittedName>
</protein>
<accession>A0ABR2F089</accession>
<reference evidence="2 3" key="1">
    <citation type="journal article" date="2024" name="G3 (Bethesda)">
        <title>Genome assembly of Hibiscus sabdariffa L. provides insights into metabolisms of medicinal natural products.</title>
        <authorList>
            <person name="Kim T."/>
        </authorList>
    </citation>
    <scope>NUCLEOTIDE SEQUENCE [LARGE SCALE GENOMIC DNA]</scope>
    <source>
        <strain evidence="2">TK-2024</strain>
        <tissue evidence="2">Old leaves</tissue>
    </source>
</reference>
<proteinExistence type="predicted"/>
<dbReference type="Proteomes" id="UP001472677">
    <property type="component" value="Unassembled WGS sequence"/>
</dbReference>
<organism evidence="2 3">
    <name type="scientific">Hibiscus sabdariffa</name>
    <name type="common">roselle</name>
    <dbReference type="NCBI Taxonomy" id="183260"/>
    <lineage>
        <taxon>Eukaryota</taxon>
        <taxon>Viridiplantae</taxon>
        <taxon>Streptophyta</taxon>
        <taxon>Embryophyta</taxon>
        <taxon>Tracheophyta</taxon>
        <taxon>Spermatophyta</taxon>
        <taxon>Magnoliopsida</taxon>
        <taxon>eudicotyledons</taxon>
        <taxon>Gunneridae</taxon>
        <taxon>Pentapetalae</taxon>
        <taxon>rosids</taxon>
        <taxon>malvids</taxon>
        <taxon>Malvales</taxon>
        <taxon>Malvaceae</taxon>
        <taxon>Malvoideae</taxon>
        <taxon>Hibiscus</taxon>
    </lineage>
</organism>
<feature type="region of interest" description="Disordered" evidence="1">
    <location>
        <begin position="63"/>
        <end position="112"/>
    </location>
</feature>
<comment type="caution">
    <text evidence="2">The sequence shown here is derived from an EMBL/GenBank/DDBJ whole genome shotgun (WGS) entry which is preliminary data.</text>
</comment>
<feature type="compositionally biased region" description="Polar residues" evidence="1">
    <location>
        <begin position="1"/>
        <end position="13"/>
    </location>
</feature>
<feature type="region of interest" description="Disordered" evidence="1">
    <location>
        <begin position="1"/>
        <end position="31"/>
    </location>
</feature>
<feature type="compositionally biased region" description="Polar residues" evidence="1">
    <location>
        <begin position="91"/>
        <end position="103"/>
    </location>
</feature>
<name>A0ABR2F089_9ROSI</name>
<gene>
    <name evidence="2" type="ORF">V6N12_006900</name>
</gene>